<keyword evidence="5 12" id="KW-0436">Ligase</keyword>
<dbReference type="Pfam" id="PF09190">
    <property type="entry name" value="DALR_2"/>
    <property type="match status" value="1"/>
</dbReference>
<accession>E0WSA9</accession>
<dbReference type="Gene3D" id="1.20.120.1910">
    <property type="entry name" value="Cysteine-tRNA ligase, C-terminal anti-codon recognition domain"/>
    <property type="match status" value="1"/>
</dbReference>
<dbReference type="AlphaFoldDB" id="E0WSA9"/>
<evidence type="ECO:0000256" key="11">
    <source>
        <dbReference type="ARBA" id="ARBA00023146"/>
    </source>
</evidence>
<keyword evidence="11 12" id="KW-0030">Aminoacyl-tRNA synthetase</keyword>
<dbReference type="Gene3D" id="3.40.50.620">
    <property type="entry name" value="HUPs"/>
    <property type="match status" value="1"/>
</dbReference>
<evidence type="ECO:0000259" key="13">
    <source>
        <dbReference type="SMART" id="SM00840"/>
    </source>
</evidence>
<dbReference type="PANTHER" id="PTHR10890">
    <property type="entry name" value="CYSTEINYL-TRNA SYNTHETASE"/>
    <property type="match status" value="1"/>
</dbReference>
<evidence type="ECO:0000313" key="15">
    <source>
        <dbReference type="Proteomes" id="UP000005726"/>
    </source>
</evidence>
<feature type="short sequence motif" description="'HIGH' region" evidence="12">
    <location>
        <begin position="71"/>
        <end position="81"/>
    </location>
</feature>
<feature type="domain" description="Cysteinyl-tRNA synthetase class Ia DALR" evidence="13">
    <location>
        <begin position="383"/>
        <end position="444"/>
    </location>
</feature>
<dbReference type="EMBL" id="GL379590">
    <property type="protein sequence ID" value="EFL92243.1"/>
    <property type="molecule type" value="Genomic_DNA"/>
</dbReference>
<evidence type="ECO:0000256" key="10">
    <source>
        <dbReference type="ARBA" id="ARBA00022917"/>
    </source>
</evidence>
<sequence length="506" mass="57333">MIFLNRVIPLAFAFEAAALLAVGIQATVQPSNGIEKPRNIIMLKIFNTLSRQKEIFRPIDAGKIGMYVCGITVYDLCHIGHGRTFVAFDVIVRYLRYLDYDLTYVRNITDIDDKIIKRAAENNETCQQLTERMMIEMYRDFDALNILRPNEEPQATAHITEIIALIKKLIEGKHAYIAADGDVVFAVKSAPNYGLLSRQNLENLQAGARVAIADGKEDPMDFVLWKRALPGDPSWDSPWGAGRPGWHIECSAMNAKQLGRHFDIHGGGSDLLFPHHENEIAQSTCAHGDPYVNYWMHTGMVMVEKNKMSKSLNNFFTIRDLLDHYDAETVRYFLMSAHYRSQLDYSEENLRQSRIALERLYIALRGTDETASAAAAGENFEKRFRDAMDDDFNTPEACAVLFDIAREVNRLKTEDNAAASGLAATLRSMAQVLGLLTQKPEHFLQAVNHSEIAKDTEIAKIEALIEQRNTARQQKNWVLADEARHQLNEMKITLEDGPQGTTWRRK</sequence>
<feature type="binding site" evidence="12">
    <location>
        <position position="275"/>
    </location>
    <ligand>
        <name>Zn(2+)</name>
        <dbReference type="ChEBI" id="CHEBI:29105"/>
    </ligand>
</feature>
<dbReference type="NCBIfam" id="TIGR00435">
    <property type="entry name" value="cysS"/>
    <property type="match status" value="1"/>
</dbReference>
<dbReference type="CDD" id="cd07963">
    <property type="entry name" value="Anticodon_Ia_Cys"/>
    <property type="match status" value="1"/>
</dbReference>
<dbReference type="HOGENOM" id="CLU_013528_0_1_6"/>
<evidence type="ECO:0000256" key="1">
    <source>
        <dbReference type="ARBA" id="ARBA00004496"/>
    </source>
</evidence>
<dbReference type="GO" id="GO:0005829">
    <property type="term" value="C:cytosol"/>
    <property type="evidence" value="ECO:0007669"/>
    <property type="project" value="TreeGrafter"/>
</dbReference>
<evidence type="ECO:0000256" key="6">
    <source>
        <dbReference type="ARBA" id="ARBA00022723"/>
    </source>
</evidence>
<evidence type="ECO:0000256" key="3">
    <source>
        <dbReference type="ARBA" id="ARBA00011245"/>
    </source>
</evidence>
<name>E0WSA9_9ENTR</name>
<dbReference type="InterPro" id="IPR032678">
    <property type="entry name" value="tRNA-synt_1_cat_dom"/>
</dbReference>
<dbReference type="GO" id="GO:0005524">
    <property type="term" value="F:ATP binding"/>
    <property type="evidence" value="ECO:0007669"/>
    <property type="project" value="UniProtKB-UniRule"/>
</dbReference>
<keyword evidence="10 12" id="KW-0648">Protein biosynthesis</keyword>
<dbReference type="HAMAP" id="MF_00041">
    <property type="entry name" value="Cys_tRNA_synth"/>
    <property type="match status" value="1"/>
</dbReference>
<keyword evidence="15" id="KW-1185">Reference proteome</keyword>
<evidence type="ECO:0000256" key="7">
    <source>
        <dbReference type="ARBA" id="ARBA00022741"/>
    </source>
</evidence>
<dbReference type="InterPro" id="IPR015273">
    <property type="entry name" value="Cys-tRNA-synt_Ia_DALR"/>
</dbReference>
<dbReference type="SUPFAM" id="SSF47323">
    <property type="entry name" value="Anticodon-binding domain of a subclass of class I aminoacyl-tRNA synthetases"/>
    <property type="match status" value="1"/>
</dbReference>
<reference evidence="14" key="1">
    <citation type="journal article" date="2009" name="Environ. Microbiol.">
        <title>Dynamics of genome evolution in facultative symbionts of aphids.</title>
        <authorList>
            <person name="Degnan P.H."/>
            <person name="Leonardo T.E."/>
            <person name="Cass B.N."/>
            <person name="Hurwitz B."/>
            <person name="Stern D."/>
            <person name="Gibbs R.A."/>
            <person name="Richards S."/>
            <person name="Moran N.A."/>
        </authorList>
    </citation>
    <scope>NUCLEOTIDE SEQUENCE [LARGE SCALE GENOMIC DNA]</scope>
    <source>
        <strain evidence="14">LSR1</strain>
    </source>
</reference>
<comment type="subcellular location">
    <subcellularLocation>
        <location evidence="1 12">Cytoplasm</location>
    </subcellularLocation>
</comment>
<dbReference type="GO" id="GO:0008270">
    <property type="term" value="F:zinc ion binding"/>
    <property type="evidence" value="ECO:0007669"/>
    <property type="project" value="UniProtKB-UniRule"/>
</dbReference>
<dbReference type="Pfam" id="PF01406">
    <property type="entry name" value="tRNA-synt_1e"/>
    <property type="match status" value="1"/>
</dbReference>
<comment type="similarity">
    <text evidence="2 12">Belongs to the class-I aminoacyl-tRNA synthetase family.</text>
</comment>
<dbReference type="InterPro" id="IPR014729">
    <property type="entry name" value="Rossmann-like_a/b/a_fold"/>
</dbReference>
<feature type="binding site" evidence="12">
    <location>
        <position position="69"/>
    </location>
    <ligand>
        <name>Zn(2+)</name>
        <dbReference type="ChEBI" id="CHEBI:29105"/>
    </ligand>
</feature>
<evidence type="ECO:0000256" key="9">
    <source>
        <dbReference type="ARBA" id="ARBA00022840"/>
    </source>
</evidence>
<dbReference type="InterPro" id="IPR056411">
    <property type="entry name" value="CysS_C"/>
</dbReference>
<dbReference type="Pfam" id="PF23493">
    <property type="entry name" value="CysS_C"/>
    <property type="match status" value="1"/>
</dbReference>
<evidence type="ECO:0000256" key="4">
    <source>
        <dbReference type="ARBA" id="ARBA00022490"/>
    </source>
</evidence>
<proteinExistence type="inferred from homology"/>
<organism evidence="14 15">
    <name type="scientific">Candidatus Regiella insecticola LSR1</name>
    <dbReference type="NCBI Taxonomy" id="663321"/>
    <lineage>
        <taxon>Bacteria</taxon>
        <taxon>Pseudomonadati</taxon>
        <taxon>Pseudomonadota</taxon>
        <taxon>Gammaproteobacteria</taxon>
        <taxon>Enterobacterales</taxon>
        <taxon>Enterobacteriaceae</taxon>
        <taxon>aphid secondary symbionts</taxon>
        <taxon>Candidatus Regiella</taxon>
    </lineage>
</organism>
<evidence type="ECO:0000256" key="8">
    <source>
        <dbReference type="ARBA" id="ARBA00022833"/>
    </source>
</evidence>
<comment type="cofactor">
    <cofactor evidence="12">
        <name>Zn(2+)</name>
        <dbReference type="ChEBI" id="CHEBI:29105"/>
    </cofactor>
    <text evidence="12">Binds 1 zinc ion per subunit.</text>
</comment>
<dbReference type="PANTHER" id="PTHR10890:SF3">
    <property type="entry name" value="CYSTEINE--TRNA LIGASE, CYTOPLASMIC"/>
    <property type="match status" value="1"/>
</dbReference>
<keyword evidence="4 12" id="KW-0963">Cytoplasm</keyword>
<feature type="short sequence motif" description="'KMSKS' region" evidence="12">
    <location>
        <begin position="307"/>
        <end position="311"/>
    </location>
</feature>
<comment type="catalytic activity">
    <reaction evidence="12">
        <text>tRNA(Cys) + L-cysteine + ATP = L-cysteinyl-tRNA(Cys) + AMP + diphosphate</text>
        <dbReference type="Rhea" id="RHEA:17773"/>
        <dbReference type="Rhea" id="RHEA-COMP:9661"/>
        <dbReference type="Rhea" id="RHEA-COMP:9679"/>
        <dbReference type="ChEBI" id="CHEBI:30616"/>
        <dbReference type="ChEBI" id="CHEBI:33019"/>
        <dbReference type="ChEBI" id="CHEBI:35235"/>
        <dbReference type="ChEBI" id="CHEBI:78442"/>
        <dbReference type="ChEBI" id="CHEBI:78517"/>
        <dbReference type="ChEBI" id="CHEBI:456215"/>
        <dbReference type="EC" id="6.1.1.16"/>
    </reaction>
</comment>
<dbReference type="SUPFAM" id="SSF52374">
    <property type="entry name" value="Nucleotidylyl transferase"/>
    <property type="match status" value="1"/>
</dbReference>
<dbReference type="eggNOG" id="COG0215">
    <property type="taxonomic scope" value="Bacteria"/>
</dbReference>
<dbReference type="GO" id="GO:0004817">
    <property type="term" value="F:cysteine-tRNA ligase activity"/>
    <property type="evidence" value="ECO:0007669"/>
    <property type="project" value="UniProtKB-UniRule"/>
</dbReference>
<dbReference type="GO" id="GO:0006423">
    <property type="term" value="P:cysteinyl-tRNA aminoacylation"/>
    <property type="evidence" value="ECO:0007669"/>
    <property type="project" value="UniProtKB-UniRule"/>
</dbReference>
<dbReference type="Proteomes" id="UP000005726">
    <property type="component" value="Unassembled WGS sequence"/>
</dbReference>
<dbReference type="InterPro" id="IPR015803">
    <property type="entry name" value="Cys-tRNA-ligase"/>
</dbReference>
<keyword evidence="6 12" id="KW-0479">Metal-binding</keyword>
<dbReference type="CDD" id="cd00672">
    <property type="entry name" value="CysRS_core"/>
    <property type="match status" value="1"/>
</dbReference>
<gene>
    <name evidence="12 14" type="primary">cysS</name>
    <name evidence="14" type="ORF">REG_0847</name>
</gene>
<evidence type="ECO:0000256" key="2">
    <source>
        <dbReference type="ARBA" id="ARBA00005594"/>
    </source>
</evidence>
<dbReference type="EC" id="6.1.1.16" evidence="12"/>
<feature type="binding site" evidence="12">
    <location>
        <position position="279"/>
    </location>
    <ligand>
        <name>Zn(2+)</name>
        <dbReference type="ChEBI" id="CHEBI:29105"/>
    </ligand>
</feature>
<dbReference type="FunFam" id="3.40.50.620:FF:000009">
    <property type="entry name" value="Cysteine--tRNA ligase"/>
    <property type="match status" value="1"/>
</dbReference>
<evidence type="ECO:0000256" key="5">
    <source>
        <dbReference type="ARBA" id="ARBA00022598"/>
    </source>
</evidence>
<comment type="subunit">
    <text evidence="3 12">Monomer.</text>
</comment>
<feature type="binding site" evidence="12">
    <location>
        <position position="250"/>
    </location>
    <ligand>
        <name>Zn(2+)</name>
        <dbReference type="ChEBI" id="CHEBI:29105"/>
    </ligand>
</feature>
<evidence type="ECO:0000313" key="14">
    <source>
        <dbReference type="EMBL" id="EFL92243.1"/>
    </source>
</evidence>
<keyword evidence="7 12" id="KW-0547">Nucleotide-binding</keyword>
<protein>
    <recommendedName>
        <fullName evidence="12">Cysteine--tRNA ligase</fullName>
        <ecNumber evidence="12">6.1.1.16</ecNumber>
    </recommendedName>
    <alternativeName>
        <fullName evidence="12">Cysteinyl-tRNA synthetase</fullName>
        <shortName evidence="12">CysRS</shortName>
    </alternativeName>
</protein>
<dbReference type="SMART" id="SM00840">
    <property type="entry name" value="DALR_2"/>
    <property type="match status" value="1"/>
</dbReference>
<keyword evidence="8 12" id="KW-0862">Zinc</keyword>
<evidence type="ECO:0000256" key="12">
    <source>
        <dbReference type="HAMAP-Rule" id="MF_00041"/>
    </source>
</evidence>
<dbReference type="STRING" id="663321.REG_0847"/>
<dbReference type="PRINTS" id="PR00983">
    <property type="entry name" value="TRNASYNTHCYS"/>
</dbReference>
<feature type="binding site" evidence="12">
    <location>
        <position position="310"/>
    </location>
    <ligand>
        <name>ATP</name>
        <dbReference type="ChEBI" id="CHEBI:30616"/>
    </ligand>
</feature>
<dbReference type="InterPro" id="IPR009080">
    <property type="entry name" value="tRNAsynth_Ia_anticodon-bd"/>
</dbReference>
<dbReference type="InterPro" id="IPR024909">
    <property type="entry name" value="Cys-tRNA/MSH_ligase"/>
</dbReference>
<keyword evidence="9 12" id="KW-0067">ATP-binding</keyword>